<dbReference type="InterPro" id="IPR023174">
    <property type="entry name" value="PDEase_CS"/>
</dbReference>
<keyword evidence="4" id="KW-0114">cAMP</keyword>
<dbReference type="GO" id="GO:0045202">
    <property type="term" value="C:synapse"/>
    <property type="evidence" value="ECO:0007669"/>
    <property type="project" value="GOC"/>
</dbReference>
<dbReference type="AlphaFoldDB" id="A0AAN8PYX4"/>
<evidence type="ECO:0000313" key="12">
    <source>
        <dbReference type="EMBL" id="KAK6640117.1"/>
    </source>
</evidence>
<dbReference type="GO" id="GO:0046872">
    <property type="term" value="F:metal ion binding"/>
    <property type="evidence" value="ECO:0007669"/>
    <property type="project" value="UniProtKB-KW"/>
</dbReference>
<feature type="binding site" evidence="7">
    <location>
        <begin position="345"/>
        <end position="349"/>
    </location>
    <ligand>
        <name>AMP</name>
        <dbReference type="ChEBI" id="CHEBI:456215"/>
    </ligand>
</feature>
<dbReference type="SUPFAM" id="SSF109604">
    <property type="entry name" value="HD-domain/PDEase-like"/>
    <property type="match status" value="1"/>
</dbReference>
<dbReference type="GO" id="GO:0048675">
    <property type="term" value="P:axon extension"/>
    <property type="evidence" value="ECO:0007669"/>
    <property type="project" value="UniProtKB-ARBA"/>
</dbReference>
<evidence type="ECO:0000256" key="3">
    <source>
        <dbReference type="ARBA" id="ARBA00022801"/>
    </source>
</evidence>
<feature type="region of interest" description="Disordered" evidence="10">
    <location>
        <begin position="591"/>
        <end position="617"/>
    </location>
</feature>
<feature type="binding site" evidence="7">
    <location>
        <position position="386"/>
    </location>
    <ligand>
        <name>AMP</name>
        <dbReference type="ChEBI" id="CHEBI:456215"/>
    </ligand>
</feature>
<dbReference type="EC" id="3.1.4.-" evidence="9"/>
<feature type="domain" description="PDEase" evidence="11">
    <location>
        <begin position="269"/>
        <end position="598"/>
    </location>
</feature>
<evidence type="ECO:0000256" key="7">
    <source>
        <dbReference type="PIRSR" id="PIRSR623088-2"/>
    </source>
</evidence>
<evidence type="ECO:0000256" key="8">
    <source>
        <dbReference type="PIRSR" id="PIRSR623088-3"/>
    </source>
</evidence>
<dbReference type="GO" id="GO:0007619">
    <property type="term" value="P:courtship behavior"/>
    <property type="evidence" value="ECO:0007669"/>
    <property type="project" value="UniProtKB-ARBA"/>
</dbReference>
<dbReference type="SMART" id="SM00471">
    <property type="entry name" value="HDc"/>
    <property type="match status" value="1"/>
</dbReference>
<dbReference type="InterPro" id="IPR002073">
    <property type="entry name" value="PDEase_catalytic_dom"/>
</dbReference>
<dbReference type="GO" id="GO:0007268">
    <property type="term" value="P:chemical synaptic transmission"/>
    <property type="evidence" value="ECO:0007669"/>
    <property type="project" value="UniProtKB-ARBA"/>
</dbReference>
<dbReference type="GO" id="GO:0007615">
    <property type="term" value="P:anesthesia-resistant memory"/>
    <property type="evidence" value="ECO:0007669"/>
    <property type="project" value="UniProtKB-ARBA"/>
</dbReference>
<evidence type="ECO:0000256" key="6">
    <source>
        <dbReference type="PIRSR" id="PIRSR623088-1"/>
    </source>
</evidence>
<dbReference type="Proteomes" id="UP001372834">
    <property type="component" value="Unassembled WGS sequence"/>
</dbReference>
<evidence type="ECO:0000256" key="5">
    <source>
        <dbReference type="ARBA" id="ARBA00053071"/>
    </source>
</evidence>
<dbReference type="PROSITE" id="PS00126">
    <property type="entry name" value="PDEASE_I_1"/>
    <property type="match status" value="1"/>
</dbReference>
<organism evidence="12 13">
    <name type="scientific">Polyplax serrata</name>
    <name type="common">Common mouse louse</name>
    <dbReference type="NCBI Taxonomy" id="468196"/>
    <lineage>
        <taxon>Eukaryota</taxon>
        <taxon>Metazoa</taxon>
        <taxon>Ecdysozoa</taxon>
        <taxon>Arthropoda</taxon>
        <taxon>Hexapoda</taxon>
        <taxon>Insecta</taxon>
        <taxon>Pterygota</taxon>
        <taxon>Neoptera</taxon>
        <taxon>Paraneoptera</taxon>
        <taxon>Psocodea</taxon>
        <taxon>Troctomorpha</taxon>
        <taxon>Phthiraptera</taxon>
        <taxon>Anoplura</taxon>
        <taxon>Polyplacidae</taxon>
        <taxon>Polyplax</taxon>
    </lineage>
</organism>
<dbReference type="PRINTS" id="PR00387">
    <property type="entry name" value="PDIESTERASE1"/>
</dbReference>
<dbReference type="Pfam" id="PF00233">
    <property type="entry name" value="PDEase_I"/>
    <property type="match status" value="1"/>
</dbReference>
<dbReference type="GO" id="GO:0007614">
    <property type="term" value="P:short-term memory"/>
    <property type="evidence" value="ECO:0007669"/>
    <property type="project" value="UniProtKB-ARBA"/>
</dbReference>
<dbReference type="GO" id="GO:0008355">
    <property type="term" value="P:olfactory learning"/>
    <property type="evidence" value="ECO:0007669"/>
    <property type="project" value="UniProtKB-ARBA"/>
</dbReference>
<dbReference type="GO" id="GO:0004114">
    <property type="term" value="F:3',5'-cyclic-nucleotide phosphodiesterase activity"/>
    <property type="evidence" value="ECO:0007669"/>
    <property type="project" value="InterPro"/>
</dbReference>
<dbReference type="FunFam" id="1.10.1300.10:FF:000001">
    <property type="entry name" value="Phosphodiesterase"/>
    <property type="match status" value="1"/>
</dbReference>
<dbReference type="InterPro" id="IPR040844">
    <property type="entry name" value="PDE4_UCR"/>
</dbReference>
<evidence type="ECO:0000256" key="2">
    <source>
        <dbReference type="ARBA" id="ARBA00022723"/>
    </source>
</evidence>
<dbReference type="Pfam" id="PF18100">
    <property type="entry name" value="PDE4_UCR"/>
    <property type="match status" value="1"/>
</dbReference>
<evidence type="ECO:0000259" key="11">
    <source>
        <dbReference type="PROSITE" id="PS51845"/>
    </source>
</evidence>
<dbReference type="EMBL" id="JAWJWE010000003">
    <property type="protein sequence ID" value="KAK6640117.1"/>
    <property type="molecule type" value="Genomic_DNA"/>
</dbReference>
<dbReference type="PROSITE" id="PS51845">
    <property type="entry name" value="PDEASE_I_2"/>
    <property type="match status" value="1"/>
</dbReference>
<dbReference type="PANTHER" id="PTHR11347">
    <property type="entry name" value="CYCLIC NUCLEOTIDE PHOSPHODIESTERASE"/>
    <property type="match status" value="1"/>
</dbReference>
<evidence type="ECO:0000256" key="1">
    <source>
        <dbReference type="ARBA" id="ARBA00011245"/>
    </source>
</evidence>
<keyword evidence="2 8" id="KW-0479">Metal-binding</keyword>
<dbReference type="InterPro" id="IPR036971">
    <property type="entry name" value="PDEase_catalytic_dom_sf"/>
</dbReference>
<dbReference type="GO" id="GO:0001661">
    <property type="term" value="P:conditioned taste aversion"/>
    <property type="evidence" value="ECO:0007669"/>
    <property type="project" value="UniProtKB-ARBA"/>
</dbReference>
<sequence>MIVDTEDVDVYVDLSESLNSNGGGLIRSGLASSLTGVREEDQADLQDKARDVLPRTLSTSILRIKNRTSFWDKFWQERRQTDSHGEDLIVTPFAQILASLRSVRNNFLCLTNVPSTKQSRRSSGAQTSGASPQPRITNPQDESYIKLAIETMEELDWCLDQLETIQTHRSVSDMATLKFKRMLNKELSHFSESSKSGNQISEYICSTFLDKQQELDLPSLRIDDVESRSTKKKEKIRHGPNTMSQISGVKKPLCHTNSFTGEKVPTYGVDTHYEEELGKTFMEIDKWGIDIFRIGELSNNRPLTAVAFQVFQNRDLLKTFLIPPKTFITFMMTLEDHYVKDNPFHNSLHAADVTQSTNVLLNTPALESVFTPLEIFAALFAACIHDVDHPGLTNQFLINSSSELALMYNDESVLENHHLAVAFKLLQNDGCDIFMNFGKKQRQTLRKMVIDMVLSTDMSKHMSLLADLKTMVETKKVAGSGVLLLDNYTDRIQVLENLVHCADLSNPTKPLELYKRWVDLLMEEFFQQGDREREQNLDISPMCDRHSATIEKSQVGFIDYIVHPLWETWADLVHPDAQDILDTLEENRDWYQSMIPPSPPTTDIERGGSPKEGKKIK</sequence>
<feature type="binding site" evidence="7">
    <location>
        <position position="554"/>
    </location>
    <ligand>
        <name>AMP</name>
        <dbReference type="ChEBI" id="CHEBI:456215"/>
    </ligand>
</feature>
<dbReference type="GO" id="GO:0007623">
    <property type="term" value="P:circadian rhythm"/>
    <property type="evidence" value="ECO:0007669"/>
    <property type="project" value="UniProtKB-ARBA"/>
</dbReference>
<gene>
    <name evidence="12" type="ORF">RUM43_008394</name>
</gene>
<feature type="binding site" evidence="7">
    <location>
        <position position="503"/>
    </location>
    <ligand>
        <name>AMP</name>
        <dbReference type="ChEBI" id="CHEBI:456215"/>
    </ligand>
</feature>
<dbReference type="GO" id="GO:0040040">
    <property type="term" value="P:thermosensory behavior"/>
    <property type="evidence" value="ECO:0007669"/>
    <property type="project" value="UniProtKB-ARBA"/>
</dbReference>
<feature type="region of interest" description="Disordered" evidence="10">
    <location>
        <begin position="117"/>
        <end position="140"/>
    </location>
</feature>
<feature type="binding site" evidence="8">
    <location>
        <position position="503"/>
    </location>
    <ligand>
        <name>Zn(2+)</name>
        <dbReference type="ChEBI" id="CHEBI:29105"/>
        <label>1</label>
    </ligand>
</feature>
<comment type="cofactor">
    <cofactor evidence="9">
        <name>a divalent metal cation</name>
        <dbReference type="ChEBI" id="CHEBI:60240"/>
    </cofactor>
    <text evidence="9">Binds 2 divalent metal cations per subunit. Site 1 may preferentially bind zinc ions, while site 2 has a preference for magnesium and/or manganese ions.</text>
</comment>
<feature type="active site" description="Proton donor" evidence="6">
    <location>
        <position position="345"/>
    </location>
</feature>
<feature type="binding site" evidence="8">
    <location>
        <position position="349"/>
    </location>
    <ligand>
        <name>Zn(2+)</name>
        <dbReference type="ChEBI" id="CHEBI:29105"/>
        <label>1</label>
    </ligand>
</feature>
<name>A0AAN8PYX4_POLSC</name>
<keyword evidence="3 9" id="KW-0378">Hydrolase</keyword>
<reference evidence="12 13" key="1">
    <citation type="submission" date="2023-10" db="EMBL/GenBank/DDBJ databases">
        <title>Genomes of two closely related lineages of the louse Polyplax serrata with different host specificities.</title>
        <authorList>
            <person name="Martinu J."/>
            <person name="Tarabai H."/>
            <person name="Stefka J."/>
            <person name="Hypsa V."/>
        </authorList>
    </citation>
    <scope>NUCLEOTIDE SEQUENCE [LARGE SCALE GENOMIC DNA]</scope>
    <source>
        <strain evidence="12">HR10_N</strain>
    </source>
</reference>
<protein>
    <recommendedName>
        <fullName evidence="9">Phosphodiesterase</fullName>
        <ecNumber evidence="9">3.1.4.-</ecNumber>
    </recommendedName>
</protein>
<comment type="function">
    <text evidence="5">Hydrolyzes the second messenger cAMP, which is a key regulator of many important physiological processes. Vital for female fertility. Required for learning/memory.</text>
</comment>
<dbReference type="CDD" id="cd00077">
    <property type="entry name" value="HDc"/>
    <property type="match status" value="1"/>
</dbReference>
<dbReference type="GO" id="GO:0007165">
    <property type="term" value="P:signal transduction"/>
    <property type="evidence" value="ECO:0007669"/>
    <property type="project" value="InterPro"/>
</dbReference>
<evidence type="ECO:0000313" key="13">
    <source>
        <dbReference type="Proteomes" id="UP001372834"/>
    </source>
</evidence>
<dbReference type="InterPro" id="IPR023088">
    <property type="entry name" value="PDEase"/>
</dbReference>
<dbReference type="Gene3D" id="1.10.1300.10">
    <property type="entry name" value="3'5'-cyclic nucleotide phosphodiesterase, catalytic domain"/>
    <property type="match status" value="1"/>
</dbReference>
<comment type="similarity">
    <text evidence="9">Belongs to the cyclic nucleotide phosphodiesterase family.</text>
</comment>
<feature type="binding site" evidence="8">
    <location>
        <position position="385"/>
    </location>
    <ligand>
        <name>Zn(2+)</name>
        <dbReference type="ChEBI" id="CHEBI:29105"/>
        <label>1</label>
    </ligand>
</feature>
<evidence type="ECO:0000256" key="4">
    <source>
        <dbReference type="ARBA" id="ARBA00023149"/>
    </source>
</evidence>
<evidence type="ECO:0000256" key="10">
    <source>
        <dbReference type="SAM" id="MobiDB-lite"/>
    </source>
</evidence>
<feature type="compositionally biased region" description="Basic and acidic residues" evidence="10">
    <location>
        <begin position="603"/>
        <end position="617"/>
    </location>
</feature>
<accession>A0AAN8PYX4</accession>
<feature type="binding site" evidence="8">
    <location>
        <position position="386"/>
    </location>
    <ligand>
        <name>Zn(2+)</name>
        <dbReference type="ChEBI" id="CHEBI:29105"/>
        <label>1</label>
    </ligand>
</feature>
<comment type="caution">
    <text evidence="12">The sequence shown here is derived from an EMBL/GenBank/DDBJ whole genome shotgun (WGS) entry which is preliminary data.</text>
</comment>
<evidence type="ECO:0000256" key="9">
    <source>
        <dbReference type="RuleBase" id="RU363067"/>
    </source>
</evidence>
<dbReference type="GO" id="GO:0046958">
    <property type="term" value="P:nonassociative learning"/>
    <property type="evidence" value="ECO:0007669"/>
    <property type="project" value="UniProtKB-ARBA"/>
</dbReference>
<proteinExistence type="inferred from homology"/>
<dbReference type="InterPro" id="IPR003607">
    <property type="entry name" value="HD/PDEase_dom"/>
</dbReference>
<comment type="subunit">
    <text evidence="1">Monomer.</text>
</comment>
<feature type="binding site" evidence="8">
    <location>
        <position position="386"/>
    </location>
    <ligand>
        <name>Zn(2+)</name>
        <dbReference type="ChEBI" id="CHEBI:29105"/>
        <label>2</label>
    </ligand>
</feature>